<keyword evidence="2" id="KW-0378">Hydrolase</keyword>
<dbReference type="Gene3D" id="3.40.1350.10">
    <property type="match status" value="1"/>
</dbReference>
<dbReference type="RefSeq" id="WP_254758296.1">
    <property type="nucleotide sequence ID" value="NZ_JANCLT010000003.1"/>
</dbReference>
<dbReference type="SUPFAM" id="SSF52980">
    <property type="entry name" value="Restriction endonuclease-like"/>
    <property type="match status" value="1"/>
</dbReference>
<dbReference type="GO" id="GO:0003677">
    <property type="term" value="F:DNA binding"/>
    <property type="evidence" value="ECO:0007669"/>
    <property type="project" value="InterPro"/>
</dbReference>
<feature type="domain" description="Restriction endonuclease type IV Mrr" evidence="1">
    <location>
        <begin position="68"/>
        <end position="175"/>
    </location>
</feature>
<protein>
    <submittedName>
        <fullName evidence="2">Restriction endonuclease</fullName>
    </submittedName>
</protein>
<dbReference type="GO" id="GO:0009307">
    <property type="term" value="P:DNA restriction-modification system"/>
    <property type="evidence" value="ECO:0007669"/>
    <property type="project" value="InterPro"/>
</dbReference>
<comment type="caution">
    <text evidence="2">The sequence shown here is derived from an EMBL/GenBank/DDBJ whole genome shotgun (WGS) entry which is preliminary data.</text>
</comment>
<evidence type="ECO:0000313" key="3">
    <source>
        <dbReference type="Proteomes" id="UP001156102"/>
    </source>
</evidence>
<dbReference type="InterPro" id="IPR007560">
    <property type="entry name" value="Restrct_endonuc_IV_Mrr"/>
</dbReference>
<name>A0AA42BP45_9BACI</name>
<organism evidence="2 3">
    <name type="scientific">Ectobacillus ponti</name>
    <dbReference type="NCBI Taxonomy" id="2961894"/>
    <lineage>
        <taxon>Bacteria</taxon>
        <taxon>Bacillati</taxon>
        <taxon>Bacillota</taxon>
        <taxon>Bacilli</taxon>
        <taxon>Bacillales</taxon>
        <taxon>Bacillaceae</taxon>
        <taxon>Ectobacillus</taxon>
    </lineage>
</organism>
<evidence type="ECO:0000313" key="2">
    <source>
        <dbReference type="EMBL" id="MCP8968382.1"/>
    </source>
</evidence>
<keyword evidence="2" id="KW-0255">Endonuclease</keyword>
<gene>
    <name evidence="2" type="ORF">NK662_07475</name>
</gene>
<dbReference type="PANTHER" id="PTHR30015">
    <property type="entry name" value="MRR RESTRICTION SYSTEM PROTEIN"/>
    <property type="match status" value="1"/>
</dbReference>
<reference evidence="2" key="1">
    <citation type="submission" date="2022-07" db="EMBL/GenBank/DDBJ databases">
        <authorList>
            <person name="Li W.-J."/>
            <person name="Deng Q.-Q."/>
        </authorList>
    </citation>
    <scope>NUCLEOTIDE SEQUENCE</scope>
    <source>
        <strain evidence="2">SYSU M60031</strain>
    </source>
</reference>
<dbReference type="PANTHER" id="PTHR30015:SF7">
    <property type="entry name" value="TYPE IV METHYL-DIRECTED RESTRICTION ENZYME ECOKMRR"/>
    <property type="match status" value="1"/>
</dbReference>
<dbReference type="AlphaFoldDB" id="A0AA42BP45"/>
<dbReference type="InterPro" id="IPR011856">
    <property type="entry name" value="tRNA_endonuc-like_dom_sf"/>
</dbReference>
<sequence length="195" mass="21999">MSFLDSLLVSLLLFVGVKYVWLSRKRQQEASRQMQQSRQENELKRTLAMGLYCRFKGGEEPLSQQFLKQKPSDLERFCANLLERHFGGSAFITVPQHDFGINLEYTRDGGLYVGRICCEQGDIGYDAIALLHSNMVKRTAKGGYFVTTGGFTREAEDYARGLNIELIPGPRLAELWMMSLETAPAPHMQTAPVEG</sequence>
<dbReference type="Proteomes" id="UP001156102">
    <property type="component" value="Unassembled WGS sequence"/>
</dbReference>
<dbReference type="InterPro" id="IPR011335">
    <property type="entry name" value="Restrct_endonuc-II-like"/>
</dbReference>
<accession>A0AA42BP45</accession>
<dbReference type="GO" id="GO:0015666">
    <property type="term" value="F:restriction endodeoxyribonuclease activity"/>
    <property type="evidence" value="ECO:0007669"/>
    <property type="project" value="TreeGrafter"/>
</dbReference>
<keyword evidence="3" id="KW-1185">Reference proteome</keyword>
<dbReference type="Pfam" id="PF04471">
    <property type="entry name" value="Mrr_cat"/>
    <property type="match status" value="1"/>
</dbReference>
<proteinExistence type="predicted"/>
<keyword evidence="2" id="KW-0540">Nuclease</keyword>
<dbReference type="InterPro" id="IPR052906">
    <property type="entry name" value="Type_IV_Methyl-Rstrct_Enzyme"/>
</dbReference>
<evidence type="ECO:0000259" key="1">
    <source>
        <dbReference type="Pfam" id="PF04471"/>
    </source>
</evidence>
<dbReference type="EMBL" id="JANCLT010000003">
    <property type="protein sequence ID" value="MCP8968382.1"/>
    <property type="molecule type" value="Genomic_DNA"/>
</dbReference>